<accession>A0A0A9GWD2</accession>
<dbReference type="AlphaFoldDB" id="A0A0A9GWD2"/>
<dbReference type="EMBL" id="GBRH01171025">
    <property type="protein sequence ID" value="JAE26871.1"/>
    <property type="molecule type" value="Transcribed_RNA"/>
</dbReference>
<proteinExistence type="predicted"/>
<name>A0A0A9GWD2_ARUDO</name>
<reference evidence="1" key="2">
    <citation type="journal article" date="2015" name="Data Brief">
        <title>Shoot transcriptome of the giant reed, Arundo donax.</title>
        <authorList>
            <person name="Barrero R.A."/>
            <person name="Guerrero F.D."/>
            <person name="Moolhuijzen P."/>
            <person name="Goolsby J.A."/>
            <person name="Tidwell J."/>
            <person name="Bellgard S.E."/>
            <person name="Bellgard M.I."/>
        </authorList>
    </citation>
    <scope>NUCLEOTIDE SEQUENCE</scope>
    <source>
        <tissue evidence="1">Shoot tissue taken approximately 20 cm above the soil surface</tissue>
    </source>
</reference>
<evidence type="ECO:0000313" key="1">
    <source>
        <dbReference type="EMBL" id="JAE26871.1"/>
    </source>
</evidence>
<protein>
    <submittedName>
        <fullName evidence="1">Uncharacterized protein</fullName>
    </submittedName>
</protein>
<reference evidence="1" key="1">
    <citation type="submission" date="2014-09" db="EMBL/GenBank/DDBJ databases">
        <authorList>
            <person name="Magalhaes I.L.F."/>
            <person name="Oliveira U."/>
            <person name="Santos F.R."/>
            <person name="Vidigal T.H.D.A."/>
            <person name="Brescovit A.D."/>
            <person name="Santos A.J."/>
        </authorList>
    </citation>
    <scope>NUCLEOTIDE SEQUENCE</scope>
    <source>
        <tissue evidence="1">Shoot tissue taken approximately 20 cm above the soil surface</tissue>
    </source>
</reference>
<sequence length="61" mass="6993">MQTKLCSTVSRNLAFSMKNAGIWPLNVGTYSTNYLCWNMATKCGNIQHQLSRFINITYTWA</sequence>
<organism evidence="1">
    <name type="scientific">Arundo donax</name>
    <name type="common">Giant reed</name>
    <name type="synonym">Donax arundinaceus</name>
    <dbReference type="NCBI Taxonomy" id="35708"/>
    <lineage>
        <taxon>Eukaryota</taxon>
        <taxon>Viridiplantae</taxon>
        <taxon>Streptophyta</taxon>
        <taxon>Embryophyta</taxon>
        <taxon>Tracheophyta</taxon>
        <taxon>Spermatophyta</taxon>
        <taxon>Magnoliopsida</taxon>
        <taxon>Liliopsida</taxon>
        <taxon>Poales</taxon>
        <taxon>Poaceae</taxon>
        <taxon>PACMAD clade</taxon>
        <taxon>Arundinoideae</taxon>
        <taxon>Arundineae</taxon>
        <taxon>Arundo</taxon>
    </lineage>
</organism>